<name>A0A392MUI9_9FABA</name>
<dbReference type="AlphaFoldDB" id="A0A392MUI9"/>
<comment type="caution">
    <text evidence="1">The sequence shown here is derived from an EMBL/GenBank/DDBJ whole genome shotgun (WGS) entry which is preliminary data.</text>
</comment>
<accession>A0A392MUI9</accession>
<proteinExistence type="predicted"/>
<sequence length="59" mass="6870">MWTCLLSKRKELFEILKRSLSEQRREVASLLSAFELLGENWREVATISLSENQRDSASI</sequence>
<dbReference type="Proteomes" id="UP000265520">
    <property type="component" value="Unassembled WGS sequence"/>
</dbReference>
<evidence type="ECO:0000313" key="2">
    <source>
        <dbReference type="Proteomes" id="UP000265520"/>
    </source>
</evidence>
<feature type="non-terminal residue" evidence="1">
    <location>
        <position position="59"/>
    </location>
</feature>
<protein>
    <submittedName>
        <fullName evidence="1">Uncharacterized protein</fullName>
    </submittedName>
</protein>
<organism evidence="1 2">
    <name type="scientific">Trifolium medium</name>
    <dbReference type="NCBI Taxonomy" id="97028"/>
    <lineage>
        <taxon>Eukaryota</taxon>
        <taxon>Viridiplantae</taxon>
        <taxon>Streptophyta</taxon>
        <taxon>Embryophyta</taxon>
        <taxon>Tracheophyta</taxon>
        <taxon>Spermatophyta</taxon>
        <taxon>Magnoliopsida</taxon>
        <taxon>eudicotyledons</taxon>
        <taxon>Gunneridae</taxon>
        <taxon>Pentapetalae</taxon>
        <taxon>rosids</taxon>
        <taxon>fabids</taxon>
        <taxon>Fabales</taxon>
        <taxon>Fabaceae</taxon>
        <taxon>Papilionoideae</taxon>
        <taxon>50 kb inversion clade</taxon>
        <taxon>NPAAA clade</taxon>
        <taxon>Hologalegina</taxon>
        <taxon>IRL clade</taxon>
        <taxon>Trifolieae</taxon>
        <taxon>Trifolium</taxon>
    </lineage>
</organism>
<reference evidence="1 2" key="1">
    <citation type="journal article" date="2018" name="Front. Plant Sci.">
        <title>Red Clover (Trifolium pratense) and Zigzag Clover (T. medium) - A Picture of Genomic Similarities and Differences.</title>
        <authorList>
            <person name="Dluhosova J."/>
            <person name="Istvanek J."/>
            <person name="Nedelnik J."/>
            <person name="Repkova J."/>
        </authorList>
    </citation>
    <scope>NUCLEOTIDE SEQUENCE [LARGE SCALE GENOMIC DNA]</scope>
    <source>
        <strain evidence="2">cv. 10/8</strain>
        <tissue evidence="1">Leaf</tissue>
    </source>
</reference>
<gene>
    <name evidence="1" type="ORF">A2U01_0010870</name>
</gene>
<evidence type="ECO:0000313" key="1">
    <source>
        <dbReference type="EMBL" id="MCH89964.1"/>
    </source>
</evidence>
<dbReference type="EMBL" id="LXQA010017302">
    <property type="protein sequence ID" value="MCH89964.1"/>
    <property type="molecule type" value="Genomic_DNA"/>
</dbReference>
<keyword evidence="2" id="KW-1185">Reference proteome</keyword>